<accession>A0A2U9S3P5</accession>
<organism evidence="1 2">
    <name type="scientific">Azospirillum ramasamyi</name>
    <dbReference type="NCBI Taxonomy" id="682998"/>
    <lineage>
        <taxon>Bacteria</taxon>
        <taxon>Pseudomonadati</taxon>
        <taxon>Pseudomonadota</taxon>
        <taxon>Alphaproteobacteria</taxon>
        <taxon>Rhodospirillales</taxon>
        <taxon>Azospirillaceae</taxon>
        <taxon>Azospirillum</taxon>
    </lineage>
</organism>
<reference evidence="1 2" key="1">
    <citation type="journal article" date="2019" name="Int. J. Syst. Evol. Microbiol.">
        <title>Azospirillum ramasamyi sp. nov., a novel diazotrophic bacterium isolated from fermented bovine products.</title>
        <authorList>
            <person name="Anandham R."/>
            <person name="Heo J."/>
            <person name="Krishnamoorthy R."/>
            <person name="SenthilKumar M."/>
            <person name="Gopal N.O."/>
            <person name="Kim S.J."/>
            <person name="Kwon S.W."/>
        </authorList>
    </citation>
    <scope>NUCLEOTIDE SEQUENCE [LARGE SCALE GENOMIC DNA]</scope>
    <source>
        <strain evidence="1 2">M2T2B2</strain>
    </source>
</reference>
<dbReference type="OrthoDB" id="7307601at2"/>
<name>A0A2U9S3P5_9PROT</name>
<dbReference type="KEGG" id="azm:DM194_04985"/>
<dbReference type="Proteomes" id="UP000249605">
    <property type="component" value="Chromosome"/>
</dbReference>
<protein>
    <submittedName>
        <fullName evidence="1">Uncharacterized protein</fullName>
    </submittedName>
</protein>
<evidence type="ECO:0000313" key="2">
    <source>
        <dbReference type="Proteomes" id="UP000249605"/>
    </source>
</evidence>
<dbReference type="AlphaFoldDB" id="A0A2U9S3P5"/>
<dbReference type="EMBL" id="CP029829">
    <property type="protein sequence ID" value="AWU93667.1"/>
    <property type="molecule type" value="Genomic_DNA"/>
</dbReference>
<sequence length="65" mass="7080">MHAIGRGMAMMRIVNLGRTGIFVAMRGGVLTSLGGRTHWRSAEEVRRAAQAENIAVSDFVVRTLP</sequence>
<evidence type="ECO:0000313" key="1">
    <source>
        <dbReference type="EMBL" id="AWU93667.1"/>
    </source>
</evidence>
<gene>
    <name evidence="1" type="ORF">DM194_04985</name>
</gene>
<keyword evidence="2" id="KW-1185">Reference proteome</keyword>
<proteinExistence type="predicted"/>